<organism evidence="2">
    <name type="scientific">virus sp. ctBS918</name>
    <dbReference type="NCBI Taxonomy" id="2825807"/>
    <lineage>
        <taxon>Viruses</taxon>
    </lineage>
</organism>
<reference evidence="2" key="1">
    <citation type="journal article" date="2021" name="Proc. Natl. Acad. Sci. U.S.A.">
        <title>A Catalog of Tens of Thousands of Viruses from Human Metagenomes Reveals Hidden Associations with Chronic Diseases.</title>
        <authorList>
            <person name="Tisza M.J."/>
            <person name="Buck C.B."/>
        </authorList>
    </citation>
    <scope>NUCLEOTIDE SEQUENCE</scope>
    <source>
        <strain evidence="2">CtBS918</strain>
    </source>
</reference>
<keyword evidence="1" id="KW-1133">Transmembrane helix</keyword>
<sequence length="29" mass="3267">MSEAVQVAFISGFFNVFCVLIGILFRDEN</sequence>
<keyword evidence="1" id="KW-0472">Membrane</keyword>
<name>A0A8S5RP06_9VIRU</name>
<proteinExistence type="predicted"/>
<dbReference type="EMBL" id="BK059130">
    <property type="protein sequence ID" value="DAE32857.1"/>
    <property type="molecule type" value="Genomic_DNA"/>
</dbReference>
<keyword evidence="1" id="KW-0812">Transmembrane</keyword>
<protein>
    <submittedName>
        <fullName evidence="2">Uncharacterized protein</fullName>
    </submittedName>
</protein>
<evidence type="ECO:0000256" key="1">
    <source>
        <dbReference type="SAM" id="Phobius"/>
    </source>
</evidence>
<feature type="transmembrane region" description="Helical" evidence="1">
    <location>
        <begin position="6"/>
        <end position="25"/>
    </location>
</feature>
<evidence type="ECO:0000313" key="2">
    <source>
        <dbReference type="EMBL" id="DAE32857.1"/>
    </source>
</evidence>
<accession>A0A8S5RP06</accession>